<dbReference type="InterPro" id="IPR048395">
    <property type="entry name" value="Glyco_hydro_31_C"/>
</dbReference>
<evidence type="ECO:0000256" key="4">
    <source>
        <dbReference type="SAM" id="Phobius"/>
    </source>
</evidence>
<organism evidence="7 8">
    <name type="scientific">Sarcoptes scabiei</name>
    <name type="common">Itch mite</name>
    <name type="synonym">Acarus scabiei</name>
    <dbReference type="NCBI Taxonomy" id="52283"/>
    <lineage>
        <taxon>Eukaryota</taxon>
        <taxon>Metazoa</taxon>
        <taxon>Ecdysozoa</taxon>
        <taxon>Arthropoda</taxon>
        <taxon>Chelicerata</taxon>
        <taxon>Arachnida</taxon>
        <taxon>Acari</taxon>
        <taxon>Acariformes</taxon>
        <taxon>Sarcoptiformes</taxon>
        <taxon>Astigmata</taxon>
        <taxon>Psoroptidia</taxon>
        <taxon>Sarcoptoidea</taxon>
        <taxon>Sarcoptidae</taxon>
        <taxon>Sarcoptinae</taxon>
        <taxon>Sarcoptes</taxon>
    </lineage>
</organism>
<dbReference type="PANTHER" id="PTHR22762">
    <property type="entry name" value="ALPHA-GLUCOSIDASE"/>
    <property type="match status" value="1"/>
</dbReference>
<evidence type="ECO:0000313" key="8">
    <source>
        <dbReference type="Proteomes" id="UP000616769"/>
    </source>
</evidence>
<dbReference type="Pfam" id="PF01055">
    <property type="entry name" value="Glyco_hydro_31_2nd"/>
    <property type="match status" value="1"/>
</dbReference>
<dbReference type="SUPFAM" id="SSF74650">
    <property type="entry name" value="Galactose mutarotase-like"/>
    <property type="match status" value="1"/>
</dbReference>
<proteinExistence type="inferred from homology"/>
<dbReference type="GO" id="GO:0005975">
    <property type="term" value="P:carbohydrate metabolic process"/>
    <property type="evidence" value="ECO:0007669"/>
    <property type="project" value="InterPro"/>
</dbReference>
<dbReference type="InterPro" id="IPR000322">
    <property type="entry name" value="Glyco_hydro_31_TIM"/>
</dbReference>
<name>A0A132A191_SARSC</name>
<keyword evidence="4" id="KW-0812">Transmembrane</keyword>
<protein>
    <submittedName>
        <fullName evidence="7">Alpha-glucosidase-like protein</fullName>
    </submittedName>
</protein>
<dbReference type="InterPro" id="IPR017853">
    <property type="entry name" value="GH"/>
</dbReference>
<feature type="domain" description="Glycoside hydrolase family 31 TIM barrel" evidence="5">
    <location>
        <begin position="253"/>
        <end position="567"/>
    </location>
</feature>
<evidence type="ECO:0000259" key="6">
    <source>
        <dbReference type="Pfam" id="PF21365"/>
    </source>
</evidence>
<feature type="domain" description="Glycosyl hydrolase family 31 C-terminal" evidence="6">
    <location>
        <begin position="577"/>
        <end position="661"/>
    </location>
</feature>
<evidence type="ECO:0000256" key="2">
    <source>
        <dbReference type="RuleBase" id="RU361185"/>
    </source>
</evidence>
<accession>A0A132A191</accession>
<keyword evidence="4" id="KW-0472">Membrane</keyword>
<reference evidence="7 8" key="1">
    <citation type="journal article" date="2015" name="Parasit. Vectors">
        <title>Draft genome of the scabies mite.</title>
        <authorList>
            <person name="Rider S.D.Jr."/>
            <person name="Morgan M.S."/>
            <person name="Arlian L.G."/>
        </authorList>
    </citation>
    <scope>NUCLEOTIDE SEQUENCE [LARGE SCALE GENOMIC DNA]</scope>
    <source>
        <strain evidence="7">Arlian Lab</strain>
    </source>
</reference>
<dbReference type="Proteomes" id="UP000616769">
    <property type="component" value="Unassembled WGS sequence"/>
</dbReference>
<keyword evidence="2" id="KW-0378">Hydrolase</keyword>
<dbReference type="GO" id="GO:0030246">
    <property type="term" value="F:carbohydrate binding"/>
    <property type="evidence" value="ECO:0007669"/>
    <property type="project" value="InterPro"/>
</dbReference>
<evidence type="ECO:0000256" key="3">
    <source>
        <dbReference type="SAM" id="MobiDB-lite"/>
    </source>
</evidence>
<dbReference type="Gene3D" id="3.20.20.80">
    <property type="entry name" value="Glycosidases"/>
    <property type="match status" value="1"/>
</dbReference>
<dbReference type="Pfam" id="PF21365">
    <property type="entry name" value="Glyco_hydro_31_3rd"/>
    <property type="match status" value="1"/>
</dbReference>
<dbReference type="InterPro" id="IPR013780">
    <property type="entry name" value="Glyco_hydro_b"/>
</dbReference>
<dbReference type="OrthoDB" id="5839090at2759"/>
<keyword evidence="4" id="KW-1133">Transmembrane helix</keyword>
<evidence type="ECO:0000259" key="5">
    <source>
        <dbReference type="Pfam" id="PF01055"/>
    </source>
</evidence>
<feature type="transmembrane region" description="Helical" evidence="4">
    <location>
        <begin position="209"/>
        <end position="242"/>
    </location>
</feature>
<evidence type="ECO:0000313" key="7">
    <source>
        <dbReference type="EMBL" id="KPM04130.1"/>
    </source>
</evidence>
<evidence type="ECO:0000256" key="1">
    <source>
        <dbReference type="ARBA" id="ARBA00007806"/>
    </source>
</evidence>
<feature type="compositionally biased region" description="Low complexity" evidence="3">
    <location>
        <begin position="341"/>
        <end position="353"/>
    </location>
</feature>
<comment type="similarity">
    <text evidence="1 2">Belongs to the glycosyl hydrolase 31 family.</text>
</comment>
<dbReference type="CDD" id="cd14752">
    <property type="entry name" value="GH31_N"/>
    <property type="match status" value="1"/>
</dbReference>
<comment type="caution">
    <text evidence="7">The sequence shown here is derived from an EMBL/GenBank/DDBJ whole genome shotgun (WGS) entry which is preliminary data.</text>
</comment>
<dbReference type="SUPFAM" id="SSF51011">
    <property type="entry name" value="Glycosyl hydrolase domain"/>
    <property type="match status" value="1"/>
</dbReference>
<dbReference type="AlphaFoldDB" id="A0A132A191"/>
<gene>
    <name evidence="7" type="ORF">QR98_0025700</name>
</gene>
<dbReference type="EMBL" id="JXLN01007540">
    <property type="protein sequence ID" value="KPM04130.1"/>
    <property type="molecule type" value="Genomic_DNA"/>
</dbReference>
<dbReference type="Gene3D" id="2.60.40.1760">
    <property type="entry name" value="glycosyl hydrolase (family 31)"/>
    <property type="match status" value="1"/>
</dbReference>
<dbReference type="PANTHER" id="PTHR22762:SF131">
    <property type="entry name" value="GLYCOSIDE HYDROLASE FAMILY 31 N-TERMINAL DOMAIN-CONTAINING PROTEIN"/>
    <property type="match status" value="1"/>
</dbReference>
<dbReference type="InterPro" id="IPR011013">
    <property type="entry name" value="Gal_mutarotase_sf_dom"/>
</dbReference>
<dbReference type="SUPFAM" id="SSF51445">
    <property type="entry name" value="(Trans)glycosidases"/>
    <property type="match status" value="1"/>
</dbReference>
<dbReference type="Gene3D" id="2.60.40.1180">
    <property type="entry name" value="Golgi alpha-mannosidase II"/>
    <property type="match status" value="1"/>
</dbReference>
<sequence>MLFNQYHSMINGSEETLFGSHPFYLGIDDPNVGNAFGVLLLNTFPIQVVTNSRPSLTLRTSGGHLEFHFFLGPKPDQVIEQLLSFIHKPAMPPYWALGLHLCRSSCSLPDWNQTIAKLLSIPIPIESDCGSSNKITDKASMLKWIINLRRNRIKWLSIERPHLLLDRIETNSLHSDWFDKVLMDLNHKSFRPYIGSINECKEMAKKGELYLVDFGLVGNFFFFISTSSVSIFSITFFLLFFFTKILNSSEQSEANTMRCWFPDFFNPKTAKLFVKTQLSQSKMADGFVFDHNLPTNLANNQNESCRSMLRRYRWNYYYFARMNRNNPCLDVGFFNIANNNNNNNNNSSNNKNKNNTDRIDDADSNGIDSGNKLLQSGNKSIIGPYLSLHNIYPYKMIQTIHFELEKIMYNNNNNNNNDQIRVNKEWQNNERSTSIDKHRGQYQQPKRSFIMSLGTFLGIGRYGGHISSNILNDTSPTLRFALKQMLDFSLFGVSLIGFPVGWQTDFSKKFSLNSMRKWIQLASIQPFMMMLFNGTERIEEIVWSSLKTTIRSALKIRYQLLPYYYTLMFRASKEGRIFLKPLFFQFGSIDQKVYKIDEQFMIGDALMVSPSLESDPTEIEIYFPEGRWYNYYNGRLIWNSRGGFVTQSTVNLNLHLRGGFLIPLQDSYGANTLEKIRIKNGYKFIGGYNHSRMASGELYIDNGIDRFPPMQSLRINIFAHYRNVTITVEQRDQ</sequence>
<dbReference type="GO" id="GO:0004558">
    <property type="term" value="F:alpha-1,4-glucosidase activity"/>
    <property type="evidence" value="ECO:0007669"/>
    <property type="project" value="TreeGrafter"/>
</dbReference>
<dbReference type="VEuPathDB" id="VectorBase:SSCA004570"/>
<keyword evidence="2" id="KW-0326">Glycosidase</keyword>
<feature type="region of interest" description="Disordered" evidence="3">
    <location>
        <begin position="341"/>
        <end position="364"/>
    </location>
</feature>